<reference evidence="1" key="1">
    <citation type="submission" date="2021-02" db="EMBL/GenBank/DDBJ databases">
        <authorList>
            <person name="Palmer J.M."/>
        </authorList>
    </citation>
    <scope>NUCLEOTIDE SEQUENCE</scope>
    <source>
        <strain evidence="1">SCRP734</strain>
    </source>
</reference>
<organism evidence="1 2">
    <name type="scientific">Phytophthora pseudosyringae</name>
    <dbReference type="NCBI Taxonomy" id="221518"/>
    <lineage>
        <taxon>Eukaryota</taxon>
        <taxon>Sar</taxon>
        <taxon>Stramenopiles</taxon>
        <taxon>Oomycota</taxon>
        <taxon>Peronosporomycetes</taxon>
        <taxon>Peronosporales</taxon>
        <taxon>Peronosporaceae</taxon>
        <taxon>Phytophthora</taxon>
    </lineage>
</organism>
<evidence type="ECO:0000313" key="2">
    <source>
        <dbReference type="Proteomes" id="UP000694044"/>
    </source>
</evidence>
<evidence type="ECO:0000313" key="1">
    <source>
        <dbReference type="EMBL" id="KAG7387990.1"/>
    </source>
</evidence>
<dbReference type="OrthoDB" id="124590at2759"/>
<name>A0A8T1W730_9STRA</name>
<dbReference type="AlphaFoldDB" id="A0A8T1W730"/>
<sequence>MAEVRHDDPYHTAFTRCGGGSTTLSDQQWKQFLDLLVGTNFLSDKLAQRFRQEHGGQPHSFELFQRDLCNWVDTPSNALVDGIVAELKKKTQFLRQVIDAQSGAGAIDVSFLHPIVRQTEALRGKLAGLEQATKDKLASKWMESDLFGSANQSSGLDCACPWKFQQANARCLRAEDRQRGRYQLRLHQCDENTNRVLKENFYPVLQQFREVQIGMAVLTLRKRNDGDGDDKGSELAIAVMLSLSPYVQQYLGVEEVSATKQEALGTGDSTTRHYFEFVRARSLPEMLLDDGLLHETSPLFKLYARELLLAIIDLLEQSTHQLNTHLQPDNVMISHSGRRLFLGKLDFGDYIDPFRGGSLSTVAKKRDTALLQDLSAILFSMLYPVTLPRNLTEFHGRYLGYRDSAFVFRYRINCKSQYKHPDENSICVSCGDTFAIVLAGGNLFDEMWSCQISESSVLVCIDRRYSPMEFRFHAKSKGKCTTTFSPLGSGSVGVFSLSVTVCQENFRLHQSKAQTLISACAAVPEASPTLPRQISPRMLLHQHEYFQPLSEPESHEVERELLERV</sequence>
<accession>A0A8T1W730</accession>
<dbReference type="Proteomes" id="UP000694044">
    <property type="component" value="Unassembled WGS sequence"/>
</dbReference>
<keyword evidence="2" id="KW-1185">Reference proteome</keyword>
<protein>
    <submittedName>
        <fullName evidence="1">Uncharacterized protein</fullName>
    </submittedName>
</protein>
<gene>
    <name evidence="1" type="ORF">PHYPSEUDO_013242</name>
</gene>
<dbReference type="EMBL" id="JAGDFM010000068">
    <property type="protein sequence ID" value="KAG7387990.1"/>
    <property type="molecule type" value="Genomic_DNA"/>
</dbReference>
<comment type="caution">
    <text evidence="1">The sequence shown here is derived from an EMBL/GenBank/DDBJ whole genome shotgun (WGS) entry which is preliminary data.</text>
</comment>
<proteinExistence type="predicted"/>